<dbReference type="PANTHER" id="PTHR47939">
    <property type="entry name" value="MEMBRANE-ASSOCIATED SALT-INDUCIBLE PROTEIN-LIKE"/>
    <property type="match status" value="1"/>
</dbReference>
<evidence type="ECO:0008006" key="6">
    <source>
        <dbReference type="Google" id="ProtNLM"/>
    </source>
</evidence>
<dbReference type="EMBL" id="NBSK02000004">
    <property type="protein sequence ID" value="KAJ0209108.1"/>
    <property type="molecule type" value="Genomic_DNA"/>
</dbReference>
<reference evidence="4 5" key="1">
    <citation type="journal article" date="2017" name="Nat. Commun.">
        <title>Genome assembly with in vitro proximity ligation data and whole-genome triplication in lettuce.</title>
        <authorList>
            <person name="Reyes-Chin-Wo S."/>
            <person name="Wang Z."/>
            <person name="Yang X."/>
            <person name="Kozik A."/>
            <person name="Arikit S."/>
            <person name="Song C."/>
            <person name="Xia L."/>
            <person name="Froenicke L."/>
            <person name="Lavelle D.O."/>
            <person name="Truco M.J."/>
            <person name="Xia R."/>
            <person name="Zhu S."/>
            <person name="Xu C."/>
            <person name="Xu H."/>
            <person name="Xu X."/>
            <person name="Cox K."/>
            <person name="Korf I."/>
            <person name="Meyers B.C."/>
            <person name="Michelmore R.W."/>
        </authorList>
    </citation>
    <scope>NUCLEOTIDE SEQUENCE [LARGE SCALE GENOMIC DNA]</scope>
    <source>
        <strain evidence="5">cv. Salinas</strain>
        <tissue evidence="4">Seedlings</tissue>
    </source>
</reference>
<dbReference type="NCBIfam" id="TIGR00756">
    <property type="entry name" value="PPR"/>
    <property type="match status" value="2"/>
</dbReference>
<name>A0A9R1VR11_LACSA</name>
<keyword evidence="2" id="KW-0677">Repeat</keyword>
<evidence type="ECO:0000256" key="3">
    <source>
        <dbReference type="PROSITE-ProRule" id="PRU00708"/>
    </source>
</evidence>
<sequence>MQKSKLLIKALSNNKANSSQNWRSQINQSHFVSQISSILLQRHNWPSLLQTLNLKSKLTPSLFLQILNTTKTQPQISLDFFKWAIKNAAFQPDLTVQCRMTHLLIGSGLVNPSKPILNSLLENNPPAQIVQSLIKSCAKDVKFCSSESLVVFDCVLGWYCEKGLCFQALEVFNLTRDLTSDASEVFPIRSYNTLLNALQENNEVKLGLCFYAVVIRHGVLIDGFTWRILAKIFGKQGKIEAMLRIINMGMHDPLIYDLVIECGSEMGMFKVALHMFDEMSKRNLNPGFNTCVSILNGACKYKNEEVIKFTMDSMVEKGYISKPLINHDSLIQNLCNMRKTYAADMFFKISCDLQNSLQNKTYGCILQALSMEARVKDAIETHQVIENRGIQVNPVFYNEFINILCNEYPSKAINTLLIDMISKGYKPSSLALSNYIISQCKKRKWKEAEELANLAFQESIFLEALCCGFLVKHYCKRTQIDLAINMYDQMEENGLTLDSTTYNLLLNGLVEVFRVKDAERIFNYMRIKNLVTSESFVIMINGYCRGNEMRKGMILHDEMLQIGLKPSAKLYKQLICNFR</sequence>
<dbReference type="Pfam" id="PF01535">
    <property type="entry name" value="PPR"/>
    <property type="match status" value="1"/>
</dbReference>
<accession>A0A9R1VR11</accession>
<evidence type="ECO:0000313" key="5">
    <source>
        <dbReference type="Proteomes" id="UP000235145"/>
    </source>
</evidence>
<comment type="caution">
    <text evidence="4">The sequence shown here is derived from an EMBL/GenBank/DDBJ whole genome shotgun (WGS) entry which is preliminary data.</text>
</comment>
<proteinExistence type="inferred from homology"/>
<keyword evidence="5" id="KW-1185">Reference proteome</keyword>
<evidence type="ECO:0000256" key="2">
    <source>
        <dbReference type="ARBA" id="ARBA00022737"/>
    </source>
</evidence>
<feature type="repeat" description="PPR" evidence="3">
    <location>
        <begin position="252"/>
        <end position="286"/>
    </location>
</feature>
<dbReference type="InterPro" id="IPR011990">
    <property type="entry name" value="TPR-like_helical_dom_sf"/>
</dbReference>
<dbReference type="Pfam" id="PF13041">
    <property type="entry name" value="PPR_2"/>
    <property type="match status" value="1"/>
</dbReference>
<dbReference type="AlphaFoldDB" id="A0A9R1VR11"/>
<evidence type="ECO:0000313" key="4">
    <source>
        <dbReference type="EMBL" id="KAJ0209108.1"/>
    </source>
</evidence>
<protein>
    <recommendedName>
        <fullName evidence="6">Pentacotripeptide-repeat region of PRORP domain-containing protein</fullName>
    </recommendedName>
</protein>
<dbReference type="Proteomes" id="UP000235145">
    <property type="component" value="Unassembled WGS sequence"/>
</dbReference>
<dbReference type="Gene3D" id="1.25.40.10">
    <property type="entry name" value="Tetratricopeptide repeat domain"/>
    <property type="match status" value="3"/>
</dbReference>
<feature type="repeat" description="PPR" evidence="3">
    <location>
        <begin position="463"/>
        <end position="497"/>
    </location>
</feature>
<comment type="similarity">
    <text evidence="1">Belongs to the PPR family. P subfamily.</text>
</comment>
<feature type="repeat" description="PPR" evidence="3">
    <location>
        <begin position="532"/>
        <end position="566"/>
    </location>
</feature>
<dbReference type="InterPro" id="IPR050667">
    <property type="entry name" value="PPR-containing_protein"/>
</dbReference>
<organism evidence="4 5">
    <name type="scientific">Lactuca sativa</name>
    <name type="common">Garden lettuce</name>
    <dbReference type="NCBI Taxonomy" id="4236"/>
    <lineage>
        <taxon>Eukaryota</taxon>
        <taxon>Viridiplantae</taxon>
        <taxon>Streptophyta</taxon>
        <taxon>Embryophyta</taxon>
        <taxon>Tracheophyta</taxon>
        <taxon>Spermatophyta</taxon>
        <taxon>Magnoliopsida</taxon>
        <taxon>eudicotyledons</taxon>
        <taxon>Gunneridae</taxon>
        <taxon>Pentapetalae</taxon>
        <taxon>asterids</taxon>
        <taxon>campanulids</taxon>
        <taxon>Asterales</taxon>
        <taxon>Asteraceae</taxon>
        <taxon>Cichorioideae</taxon>
        <taxon>Cichorieae</taxon>
        <taxon>Lactucinae</taxon>
        <taxon>Lactuca</taxon>
    </lineage>
</organism>
<dbReference type="PROSITE" id="PS51375">
    <property type="entry name" value="PPR"/>
    <property type="match status" value="4"/>
</dbReference>
<dbReference type="PANTHER" id="PTHR47939:SF13">
    <property type="entry name" value="OS03G0201400 PROTEIN"/>
    <property type="match status" value="1"/>
</dbReference>
<dbReference type="OrthoDB" id="747253at2759"/>
<feature type="repeat" description="PPR" evidence="3">
    <location>
        <begin position="498"/>
        <end position="528"/>
    </location>
</feature>
<gene>
    <name evidence="4" type="ORF">LSAT_V11C400180050</name>
</gene>
<dbReference type="InterPro" id="IPR002885">
    <property type="entry name" value="PPR_rpt"/>
</dbReference>
<evidence type="ECO:0000256" key="1">
    <source>
        <dbReference type="ARBA" id="ARBA00007626"/>
    </source>
</evidence>